<dbReference type="SUPFAM" id="SSF57997">
    <property type="entry name" value="Tropomyosin"/>
    <property type="match status" value="1"/>
</dbReference>
<comment type="caution">
    <text evidence="7">The sequence shown here is derived from an EMBL/GenBank/DDBJ whole genome shotgun (WGS) entry which is preliminary data.</text>
</comment>
<feature type="coiled-coil region" evidence="5">
    <location>
        <begin position="321"/>
        <end position="499"/>
    </location>
</feature>
<dbReference type="EMBL" id="JALJOR010000021">
    <property type="protein sequence ID" value="KAK9803426.1"/>
    <property type="molecule type" value="Genomic_DNA"/>
</dbReference>
<dbReference type="InterPro" id="IPR051841">
    <property type="entry name" value="MT-Golgi_org_protein"/>
</dbReference>
<dbReference type="Proteomes" id="UP001489004">
    <property type="component" value="Unassembled WGS sequence"/>
</dbReference>
<evidence type="ECO:0000256" key="1">
    <source>
        <dbReference type="ARBA" id="ARBA00004496"/>
    </source>
</evidence>
<keyword evidence="4 5" id="KW-0175">Coiled coil</keyword>
<name>A0AAW1P3C9_9CHLO</name>
<feature type="compositionally biased region" description="Basic residues" evidence="6">
    <location>
        <begin position="29"/>
        <end position="41"/>
    </location>
</feature>
<accession>A0AAW1P3C9</accession>
<evidence type="ECO:0000256" key="4">
    <source>
        <dbReference type="ARBA" id="ARBA00023054"/>
    </source>
</evidence>
<dbReference type="AlphaFoldDB" id="A0AAW1P3C9"/>
<dbReference type="GO" id="GO:0005737">
    <property type="term" value="C:cytoplasm"/>
    <property type="evidence" value="ECO:0007669"/>
    <property type="project" value="UniProtKB-SubCell"/>
</dbReference>
<evidence type="ECO:0000256" key="3">
    <source>
        <dbReference type="ARBA" id="ARBA00022553"/>
    </source>
</evidence>
<feature type="coiled-coil region" evidence="5">
    <location>
        <begin position="532"/>
        <end position="654"/>
    </location>
</feature>
<evidence type="ECO:0000313" key="7">
    <source>
        <dbReference type="EMBL" id="KAK9803426.1"/>
    </source>
</evidence>
<gene>
    <name evidence="7" type="ORF">WJX72_011695</name>
</gene>
<keyword evidence="2" id="KW-0963">Cytoplasm</keyword>
<reference evidence="7 8" key="1">
    <citation type="journal article" date="2024" name="Nat. Commun.">
        <title>Phylogenomics reveals the evolutionary origins of lichenization in chlorophyte algae.</title>
        <authorList>
            <person name="Puginier C."/>
            <person name="Libourel C."/>
            <person name="Otte J."/>
            <person name="Skaloud P."/>
            <person name="Haon M."/>
            <person name="Grisel S."/>
            <person name="Petersen M."/>
            <person name="Berrin J.G."/>
            <person name="Delaux P.M."/>
            <person name="Dal Grande F."/>
            <person name="Keller J."/>
        </authorList>
    </citation>
    <scope>NUCLEOTIDE SEQUENCE [LARGE SCALE GENOMIC DNA]</scope>
    <source>
        <strain evidence="7 8">SAG 2043</strain>
    </source>
</reference>
<dbReference type="Gene3D" id="1.10.287.1490">
    <property type="match status" value="1"/>
</dbReference>
<sequence length="725" mass="81893">MTKHTSSHEANASIVIVPTTTSYELDKPRRTKTAVPKKKRPSSAGSSQLCGASYATRNFLLTGGGRSIDQQREDQLNYLNRAAIKDLRSANTALANELTRLRTGSSQEMNGMRQELANFAAELKAEQERTVQARERLAEETHAREELELKCHDRIKELQKRLRDEHILRTNAEHEVKSLKGHAAAYKQKLSESQTEASRASQLAAELEAERRTHQEAKARLEAEVQAKRELWEKHSEMEGLVKVLTDRANHLSDALREADGTAANLAGLCHLTAEVAQLHSSLEAERSALAASRSESARMAQQLSEYEGAQALHIAQEAECERLHSDLENARMKIASYQKEVELLEADRKKVADKAKEAKHALKVRDVELDVTREELDKLRQSSEKQIGKLRAEYEEKKKALLGSDEHLQAAKEKLERRGQEVQSLANQLADKAERCELLTRQRDELTAVLAKADTKLQEREEEVHSLRRQLGNASDEVVMLRHRLEQLQAQLDTKERDLCKRESKVKELMESLRVMTERLASSQTSSSNDRSRLEEHVSTLEARLQQANLDVNQMREALDVAERSKHNATTQLAIHKDDIARLRCQLSDEQTRAAKLRAELATIESSHSKELESKSRMVADVVAAMQAEEKAKLEAQQEAQQYRRRAADLEANMSDTVGAKQRAEDSFTSSQAALSSMKKKAHVYRKENRTLLSNYDDWLKSLVSHHGSPSSMPTPLLFHHETS</sequence>
<protein>
    <submittedName>
        <fullName evidence="7">Uncharacterized protein</fullName>
    </submittedName>
</protein>
<evidence type="ECO:0000313" key="8">
    <source>
        <dbReference type="Proteomes" id="UP001489004"/>
    </source>
</evidence>
<evidence type="ECO:0000256" key="6">
    <source>
        <dbReference type="SAM" id="MobiDB-lite"/>
    </source>
</evidence>
<organism evidence="7 8">
    <name type="scientific">[Myrmecia] bisecta</name>
    <dbReference type="NCBI Taxonomy" id="41462"/>
    <lineage>
        <taxon>Eukaryota</taxon>
        <taxon>Viridiplantae</taxon>
        <taxon>Chlorophyta</taxon>
        <taxon>core chlorophytes</taxon>
        <taxon>Trebouxiophyceae</taxon>
        <taxon>Trebouxiales</taxon>
        <taxon>Trebouxiaceae</taxon>
        <taxon>Myrmecia</taxon>
    </lineage>
</organism>
<keyword evidence="8" id="KW-1185">Reference proteome</keyword>
<feature type="region of interest" description="Disordered" evidence="6">
    <location>
        <begin position="25"/>
        <end position="49"/>
    </location>
</feature>
<proteinExistence type="predicted"/>
<evidence type="ECO:0000256" key="5">
    <source>
        <dbReference type="SAM" id="Coils"/>
    </source>
</evidence>
<dbReference type="PANTHER" id="PTHR18902">
    <property type="entry name" value="NUCLEAR MITOTIC APPARATUS PROTEIN 1-RELATED"/>
    <property type="match status" value="1"/>
</dbReference>
<evidence type="ECO:0000256" key="2">
    <source>
        <dbReference type="ARBA" id="ARBA00022490"/>
    </source>
</evidence>
<keyword evidence="3" id="KW-0597">Phosphoprotein</keyword>
<feature type="coiled-coil region" evidence="5">
    <location>
        <begin position="109"/>
        <end position="231"/>
    </location>
</feature>
<comment type="subcellular location">
    <subcellularLocation>
        <location evidence="1">Cytoplasm</location>
    </subcellularLocation>
</comment>
<dbReference type="PANTHER" id="PTHR18902:SF24">
    <property type="entry name" value="NUCLEAR MITOTIC APPARATUS PROTEIN 1"/>
    <property type="match status" value="1"/>
</dbReference>